<evidence type="ECO:0000313" key="2">
    <source>
        <dbReference type="EMBL" id="SOJ53257.1"/>
    </source>
</evidence>
<feature type="transmembrane region" description="Helical" evidence="1">
    <location>
        <begin position="34"/>
        <end position="52"/>
    </location>
</feature>
<keyword evidence="1" id="KW-0472">Membrane</keyword>
<keyword evidence="3" id="KW-1185">Reference proteome</keyword>
<reference evidence="2 3" key="1">
    <citation type="submission" date="2017-10" db="EMBL/GenBank/DDBJ databases">
        <authorList>
            <consortium name="Urmite Genomes"/>
        </authorList>
    </citation>
    <scope>NUCLEOTIDE SEQUENCE [LARGE SCALE GENOMIC DNA]</scope>
    <source>
        <strain evidence="2 3">FB-527</strain>
    </source>
</reference>
<evidence type="ECO:0000313" key="3">
    <source>
        <dbReference type="Proteomes" id="UP000554965"/>
    </source>
</evidence>
<accession>A0A7Z7N834</accession>
<gene>
    <name evidence="2" type="ORF">MSIMFB_00758</name>
</gene>
<organism evidence="2 3">
    <name type="scientific">Mycobacterium simulans</name>
    <dbReference type="NCBI Taxonomy" id="627089"/>
    <lineage>
        <taxon>Bacteria</taxon>
        <taxon>Bacillati</taxon>
        <taxon>Actinomycetota</taxon>
        <taxon>Actinomycetes</taxon>
        <taxon>Mycobacteriales</taxon>
        <taxon>Mycobacteriaceae</taxon>
        <taxon>Mycobacterium</taxon>
    </lineage>
</organism>
<evidence type="ECO:0000256" key="1">
    <source>
        <dbReference type="SAM" id="Phobius"/>
    </source>
</evidence>
<dbReference type="AlphaFoldDB" id="A0A7Z7N834"/>
<name>A0A7Z7N834_9MYCO</name>
<sequence length="146" mass="15917">MLCCVGPTLLALIGIISAATAFAWANDLYDNYAWWFRLGGLAVLVLLVWIVLRRRNQCSLNVIRRLRWRLVAVLVIAIGTYAVLYAVTTWLGTLRIAADQANGVAGDLCEMASGSPAHAIRPAWRRSRLHAAAAASTPATVNKATW</sequence>
<comment type="caution">
    <text evidence="2">The sequence shown here is derived from an EMBL/GenBank/DDBJ whole genome shotgun (WGS) entry which is preliminary data.</text>
</comment>
<protein>
    <submittedName>
        <fullName evidence="2">Uncharacterized protein</fullName>
    </submittedName>
</protein>
<keyword evidence="1" id="KW-0812">Transmembrane</keyword>
<keyword evidence="1" id="KW-1133">Transmembrane helix</keyword>
<feature type="transmembrane region" description="Helical" evidence="1">
    <location>
        <begin position="72"/>
        <end position="92"/>
    </location>
</feature>
<dbReference type="EMBL" id="OCTY01000002">
    <property type="protein sequence ID" value="SOJ53257.1"/>
    <property type="molecule type" value="Genomic_DNA"/>
</dbReference>
<dbReference type="Proteomes" id="UP000554965">
    <property type="component" value="Unassembled WGS sequence"/>
</dbReference>
<proteinExistence type="predicted"/>